<evidence type="ECO:0000313" key="5">
    <source>
        <dbReference type="EMBL" id="MFD1162053.1"/>
    </source>
</evidence>
<organism evidence="5 6">
    <name type="scientific">Hwangdonia seohaensis</name>
    <dbReference type="NCBI Taxonomy" id="1240727"/>
    <lineage>
        <taxon>Bacteria</taxon>
        <taxon>Pseudomonadati</taxon>
        <taxon>Bacteroidota</taxon>
        <taxon>Flavobacteriia</taxon>
        <taxon>Flavobacteriales</taxon>
        <taxon>Flavobacteriaceae</taxon>
        <taxon>Hwangdonia</taxon>
    </lineage>
</organism>
<dbReference type="PROSITE" id="PS51194">
    <property type="entry name" value="HELICASE_CTER"/>
    <property type="match status" value="1"/>
</dbReference>
<reference evidence="6" key="1">
    <citation type="journal article" date="2019" name="Int. J. Syst. Evol. Microbiol.">
        <title>The Global Catalogue of Microorganisms (GCM) 10K type strain sequencing project: providing services to taxonomists for standard genome sequencing and annotation.</title>
        <authorList>
            <consortium name="The Broad Institute Genomics Platform"/>
            <consortium name="The Broad Institute Genome Sequencing Center for Infectious Disease"/>
            <person name="Wu L."/>
            <person name="Ma J."/>
        </authorList>
    </citation>
    <scope>NUCLEOTIDE SEQUENCE [LARGE SCALE GENOMIC DNA]</scope>
    <source>
        <strain evidence="6">CCUG 63246</strain>
    </source>
</reference>
<dbReference type="EMBL" id="JBHTLJ010000002">
    <property type="protein sequence ID" value="MFD1162053.1"/>
    <property type="molecule type" value="Genomic_DNA"/>
</dbReference>
<evidence type="ECO:0000256" key="2">
    <source>
        <dbReference type="ARBA" id="ARBA00022840"/>
    </source>
</evidence>
<dbReference type="PANTHER" id="PTHR47957">
    <property type="entry name" value="ATP-DEPENDENT HELICASE HRQ1"/>
    <property type="match status" value="1"/>
</dbReference>
<name>A0ABW3RAE6_9FLAO</name>
<dbReference type="GO" id="GO:0004386">
    <property type="term" value="F:helicase activity"/>
    <property type="evidence" value="ECO:0007669"/>
    <property type="project" value="UniProtKB-KW"/>
</dbReference>
<dbReference type="Proteomes" id="UP001597163">
    <property type="component" value="Unassembled WGS sequence"/>
</dbReference>
<dbReference type="PROSITE" id="PS51192">
    <property type="entry name" value="HELICASE_ATP_BIND_1"/>
    <property type="match status" value="1"/>
</dbReference>
<evidence type="ECO:0000313" key="6">
    <source>
        <dbReference type="Proteomes" id="UP001597163"/>
    </source>
</evidence>
<proteinExistence type="predicted"/>
<dbReference type="SUPFAM" id="SSF52540">
    <property type="entry name" value="P-loop containing nucleoside triphosphate hydrolases"/>
    <property type="match status" value="2"/>
</dbReference>
<sequence length="1992" mass="229966">MLPLQQAYEVKQSIIEYLKATFSFKEKVVSDAFYNFIEHPKEGIFKGPYVSLKLPFVTYTDDEELPLEIKPNFPPYKHQFEAFKRLHTKNGHKPEPTLLTTGTGSGKTESFLYPILDYCHKHKNESGIKVIILYPMNALATDQAKRLAETIFNDEKLKGTITAGLFIGEGKNKSKFPTTMGETHVIENRDHIISNPPDILLTNFKMLDYGLMRHNYNKLWSHNFENPELLRFLVLDELHTYDGAQGTDVANLIRRLKLKLDIPENHLCPIGTSATIGKGEDSVKLLTQYASDVFGEIFPPESVIIEHRLSSEEFYTLPDDKLDTFLPRLVGIQQSRLGIDEEYHDYIKRQKKLWQIPESISAYQLASELKKLKIVKEISTLCSEGIVSINQLINRLDDSNANFKNIIEYDAEHDYHPKEEVITSILALIAEAKADEKERFPFLFLQIQIWIRELSGVLRVFSEQPKFTWRDKIGGKNEAQALPPYFCRECGASGWLANKQDNRNQFELDPLEVYEQYFSNHKNVYFVNYNTPAHYKIDEYEPTAAITPYVHEVDLKFHDTPSDRRINLLAYRKVRDNKGLHTCPECNANNDMSIIGTRIATLNSITTSQILASNLDERGEKYRKVLAFTNGVQDAAHQAGFIESRNYRFTFRASLQKVINEINEPTDLITLKEKFIAYWKTHADPTEKNHLEAYFYRFFPADRIGEARVEDFRNLTTNSFSKTFEKEFDTRVFWEIISEFGYNAGIGRTLEKTSSSAPSFNHEKFETIFSIMEPWLNENMLERMTKDDFLKFLNGCLHRMRIRGAVNHDYLVKFRTRDLKIWDLNWMRDGRHYLSRRYHPRTRIPKLVVNYPDNRGIIDSTHARTTNWFHAYFKKSFQFVPDNTAVINEFYQKLFAHLLEAEILNSETAKDGDNFAINPEKIIISNKVATYSCNECTSTLNVNNNDALVEGTACINYRCPGKYGKSNNNTFNYYNLIYNREHSPRIYASEHTGVLDRKVREKTEYDFKERPNYNSLNTLVATSTLEMGIDVGSLNAAINTSIPPLPSNFLQRIGRAGRSSGTALITNFSQNKAHDLFYYEEPNEMMEGDINTPGCFLNAKDILFRHFTAYCFDSWTKEDPERHQIPALIKQLNLLEAGKLSSKGFFINQLLGFVLDNQKQLIQAFKTAYDGQIDMTIIDDIKIAIQQGVFQNKLVRVFEDLKNECFFIIQKVADIDDYIKEKELGETDDEHKELTREKRALWQLKKGIETRQVIEHLTNVGVLPNYAFPETGVTLNAHVYGFKPEGAEQEPENKSFEIVRSAASALKEFAPDNYFYSQGNRLEISGLNTYDWSGEKSSLVAMRFCSNCDHLEEDLKAEKGLCPKCGNESWNSASNKHMFARLQTVKSVNSRNKSTLNDAKDEREQQHYTVSTHFKFNPKTIEGTWGMVKIPFGIEYVKDVQLTKVNLGTGVLNSSHITINQFENVARHGFVTCKHCGKSTSKPNLVLNSTYKKFHYGFCKHREEDYNGVPNDVFEEVFLFRSIKTEAIKILLPVQEFLNEATQQMFKAGLQLGLKKYYKGNPDHVAFDFYSEYNQANQRFDRYLVAYDTIPGGTGYLQKLFNPKEFTDLLNEAYKAIKECSCKDQGKDGCYRCILTYSNQYIREDLSRERAEQIFKNIVDQSKDWEPINQGISSLTKTGMIEESELESKFIYALKNYTVKYSDKNFLFGEVKENGIQTYRLKLPIDGGNITYAIRPQINLGEKDGVSVSTRTDFLIKCIQIERDGQVVNDIDTLLAFKDVAIYLDGYTYHASDKHMRFYEDIVIRDAIAETPNIIPWSLSWTDVLLFENEDDNSRTDSLYVDALRFRKAIQALNNYPMAQKLNKGLLKAKNSIERLLWFLANSNSLNINSEIGYFFAARQDEFNKYIFDEVVASKLLDVNTMISDGELAKPGPNAYMKSDVTEANELYKSRVFVRFKDFDIKSNLVTTEQKEIDKAIWEEFLRLYAILKLLR</sequence>
<dbReference type="InterPro" id="IPR001650">
    <property type="entry name" value="Helicase_C-like"/>
</dbReference>
<dbReference type="PANTHER" id="PTHR47957:SF3">
    <property type="entry name" value="ATP-DEPENDENT HELICASE HRQ1"/>
    <property type="match status" value="1"/>
</dbReference>
<feature type="domain" description="Helicase ATP-binding" evidence="3">
    <location>
        <begin position="88"/>
        <end position="294"/>
    </location>
</feature>
<keyword evidence="5" id="KW-0347">Helicase</keyword>
<evidence type="ECO:0000256" key="1">
    <source>
        <dbReference type="ARBA" id="ARBA00022741"/>
    </source>
</evidence>
<evidence type="ECO:0000259" key="3">
    <source>
        <dbReference type="PROSITE" id="PS51192"/>
    </source>
</evidence>
<dbReference type="RefSeq" id="WP_311937955.1">
    <property type="nucleotide sequence ID" value="NZ_JAVSCK010000002.1"/>
</dbReference>
<dbReference type="InterPro" id="IPR014001">
    <property type="entry name" value="Helicase_ATP-bd"/>
</dbReference>
<comment type="caution">
    <text evidence="5">The sequence shown here is derived from an EMBL/GenBank/DDBJ whole genome shotgun (WGS) entry which is preliminary data.</text>
</comment>
<keyword evidence="6" id="KW-1185">Reference proteome</keyword>
<dbReference type="Pfam" id="PF00271">
    <property type="entry name" value="Helicase_C"/>
    <property type="match status" value="1"/>
</dbReference>
<dbReference type="Gene3D" id="3.40.50.300">
    <property type="entry name" value="P-loop containing nucleotide triphosphate hydrolases"/>
    <property type="match status" value="2"/>
</dbReference>
<keyword evidence="1" id="KW-0547">Nucleotide-binding</keyword>
<keyword evidence="5" id="KW-0378">Hydrolase</keyword>
<dbReference type="Pfam" id="PF09369">
    <property type="entry name" value="MZB"/>
    <property type="match status" value="1"/>
</dbReference>
<dbReference type="Pfam" id="PF00270">
    <property type="entry name" value="DEAD"/>
    <property type="match status" value="1"/>
</dbReference>
<accession>A0ABW3RAE6</accession>
<evidence type="ECO:0000259" key="4">
    <source>
        <dbReference type="PROSITE" id="PS51194"/>
    </source>
</evidence>
<protein>
    <submittedName>
        <fullName evidence="5">DEAD/DEAH box helicase</fullName>
    </submittedName>
</protein>
<keyword evidence="2" id="KW-0067">ATP-binding</keyword>
<dbReference type="InterPro" id="IPR018973">
    <property type="entry name" value="MZB"/>
</dbReference>
<dbReference type="SMART" id="SM00487">
    <property type="entry name" value="DEXDc"/>
    <property type="match status" value="1"/>
</dbReference>
<dbReference type="SMART" id="SM00490">
    <property type="entry name" value="HELICc"/>
    <property type="match status" value="1"/>
</dbReference>
<gene>
    <name evidence="5" type="ORF">ACFQ2E_06470</name>
</gene>
<dbReference type="InterPro" id="IPR011545">
    <property type="entry name" value="DEAD/DEAH_box_helicase_dom"/>
</dbReference>
<dbReference type="InterPro" id="IPR027417">
    <property type="entry name" value="P-loop_NTPase"/>
</dbReference>
<feature type="domain" description="Helicase C-terminal" evidence="4">
    <location>
        <begin position="941"/>
        <end position="1103"/>
    </location>
</feature>